<sequence length="260" mass="29225">MNADRIKTIDDVISALKTIVDETEKSNNPLGYFAVLYLTVTVKVKDGIETHYFDDGKRMEQLDIIFAKRYIDAYIAWNRAETVSKSWEKAFKLATNSKMLVIQHLLMGMNAHINLDLGIAAAEISGTGQISHLKNDFFKINKILSSLVEDIQSGLSSIWRPLKKVLAKTGKADNFLVDFSMELARDGAWKFANEVVLLKGSDKQTAILERDVTVARKAKIVTQPTKWIQFLLWIVRLGEKGSVSEKMRKLNSGSTNNGSR</sequence>
<reference evidence="1 2" key="1">
    <citation type="submission" date="2016-11" db="EMBL/GenBank/DDBJ databases">
        <authorList>
            <person name="Jaros S."/>
            <person name="Januszkiewicz K."/>
            <person name="Wedrychowicz H."/>
        </authorList>
    </citation>
    <scope>NUCLEOTIDE SEQUENCE [LARGE SCALE GENOMIC DNA]</scope>
    <source>
        <strain evidence="1 2">DSM 26910</strain>
    </source>
</reference>
<accession>A0A1M5AHT8</accession>
<name>A0A1M5AHT8_9BACT</name>
<protein>
    <submittedName>
        <fullName evidence="1">Uncharacterized protein</fullName>
    </submittedName>
</protein>
<dbReference type="AlphaFoldDB" id="A0A1M5AHT8"/>
<dbReference type="RefSeq" id="WP_073001420.1">
    <property type="nucleotide sequence ID" value="NZ_FQUM01000004.1"/>
</dbReference>
<dbReference type="EMBL" id="FQUM01000004">
    <property type="protein sequence ID" value="SHF29705.1"/>
    <property type="molecule type" value="Genomic_DNA"/>
</dbReference>
<dbReference type="Pfam" id="PF19458">
    <property type="entry name" value="DUF5995"/>
    <property type="match status" value="1"/>
</dbReference>
<keyword evidence="2" id="KW-1185">Reference proteome</keyword>
<dbReference type="OrthoDB" id="583431at2"/>
<evidence type="ECO:0000313" key="2">
    <source>
        <dbReference type="Proteomes" id="UP000184164"/>
    </source>
</evidence>
<proteinExistence type="predicted"/>
<evidence type="ECO:0000313" key="1">
    <source>
        <dbReference type="EMBL" id="SHF29705.1"/>
    </source>
</evidence>
<dbReference type="STRING" id="1484053.SAMN05444274_104330"/>
<dbReference type="InterPro" id="IPR046037">
    <property type="entry name" value="DUF5995"/>
</dbReference>
<dbReference type="Proteomes" id="UP000184164">
    <property type="component" value="Unassembled WGS sequence"/>
</dbReference>
<gene>
    <name evidence="1" type="ORF">SAMN05444274_104330</name>
</gene>
<organism evidence="1 2">
    <name type="scientific">Mariniphaga anaerophila</name>
    <dbReference type="NCBI Taxonomy" id="1484053"/>
    <lineage>
        <taxon>Bacteria</taxon>
        <taxon>Pseudomonadati</taxon>
        <taxon>Bacteroidota</taxon>
        <taxon>Bacteroidia</taxon>
        <taxon>Marinilabiliales</taxon>
        <taxon>Prolixibacteraceae</taxon>
        <taxon>Mariniphaga</taxon>
    </lineage>
</organism>